<name>A0A382SEN8_9ZZZZ</name>
<keyword evidence="1" id="KW-1133">Transmembrane helix</keyword>
<feature type="transmembrane region" description="Helical" evidence="1">
    <location>
        <begin position="99"/>
        <end position="125"/>
    </location>
</feature>
<evidence type="ECO:0000313" key="2">
    <source>
        <dbReference type="EMBL" id="SVD08326.1"/>
    </source>
</evidence>
<dbReference type="EMBL" id="UINC01128524">
    <property type="protein sequence ID" value="SVD08326.1"/>
    <property type="molecule type" value="Genomic_DNA"/>
</dbReference>
<protein>
    <submittedName>
        <fullName evidence="2">Uncharacterized protein</fullName>
    </submittedName>
</protein>
<evidence type="ECO:0000256" key="1">
    <source>
        <dbReference type="SAM" id="Phobius"/>
    </source>
</evidence>
<keyword evidence="1" id="KW-0812">Transmembrane</keyword>
<keyword evidence="1" id="KW-0472">Membrane</keyword>
<sequence>RFFFESDMLFQLNLIRAVVVDVPMRSRYLGESSNLRIRKVGLEFLIKHMRNAVKRIICSYFLHNVNIASTQLLFGLPMLMGGASFGLWKWTEAFEKGEVASSGTVMLAALPIIVGIQLLIAFMAYDIQSVPKQPIHLTQLTNDSIKEM</sequence>
<dbReference type="AlphaFoldDB" id="A0A382SEN8"/>
<proteinExistence type="predicted"/>
<accession>A0A382SEN8</accession>
<reference evidence="2" key="1">
    <citation type="submission" date="2018-05" db="EMBL/GenBank/DDBJ databases">
        <authorList>
            <person name="Lanie J.A."/>
            <person name="Ng W.-L."/>
            <person name="Kazmierczak K.M."/>
            <person name="Andrzejewski T.M."/>
            <person name="Davidsen T.M."/>
            <person name="Wayne K.J."/>
            <person name="Tettelin H."/>
            <person name="Glass J.I."/>
            <person name="Rusch D."/>
            <person name="Podicherti R."/>
            <person name="Tsui H.-C.T."/>
            <person name="Winkler M.E."/>
        </authorList>
    </citation>
    <scope>NUCLEOTIDE SEQUENCE</scope>
</reference>
<gene>
    <name evidence="2" type="ORF">METZ01_LOCUS361180</name>
</gene>
<organism evidence="2">
    <name type="scientific">marine metagenome</name>
    <dbReference type="NCBI Taxonomy" id="408172"/>
    <lineage>
        <taxon>unclassified sequences</taxon>
        <taxon>metagenomes</taxon>
        <taxon>ecological metagenomes</taxon>
    </lineage>
</organism>
<feature type="non-terminal residue" evidence="2">
    <location>
        <position position="1"/>
    </location>
</feature>
<feature type="transmembrane region" description="Helical" evidence="1">
    <location>
        <begin position="57"/>
        <end position="79"/>
    </location>
</feature>